<organism evidence="1 2">
    <name type="scientific">Staphylococcus pseudintermedius</name>
    <dbReference type="NCBI Taxonomy" id="283734"/>
    <lineage>
        <taxon>Bacteria</taxon>
        <taxon>Bacillati</taxon>
        <taxon>Bacillota</taxon>
        <taxon>Bacilli</taxon>
        <taxon>Bacillales</taxon>
        <taxon>Staphylococcaceae</taxon>
        <taxon>Staphylococcus</taxon>
        <taxon>Staphylococcus intermedius group</taxon>
    </lineage>
</organism>
<reference evidence="1 2" key="1">
    <citation type="journal article" date="2018" name="Vet. Microbiol.">
        <title>Clonal diversity and geographic distribution of methicillin-resistant Staphylococcus pseudintermedius from Australian animals: Discovery of novel sequence types.</title>
        <authorList>
            <person name="Worthing K.A."/>
            <person name="Abraham S."/>
            <person name="Coombs G.W."/>
            <person name="Pang S."/>
            <person name="Saputra S."/>
            <person name="Jordan D."/>
            <person name="Trott D.J."/>
            <person name="Norris J.M."/>
        </authorList>
    </citation>
    <scope>NUCLEOTIDE SEQUENCE [LARGE SCALE GENOMIC DNA]</scope>
    <source>
        <strain evidence="1 2">ST71 3</strain>
    </source>
</reference>
<proteinExistence type="predicted"/>
<comment type="caution">
    <text evidence="1">The sequence shown here is derived from an EMBL/GenBank/DDBJ whole genome shotgun (WGS) entry which is preliminary data.</text>
</comment>
<dbReference type="EMBL" id="QEIV01001158">
    <property type="protein sequence ID" value="PWZ97768.1"/>
    <property type="molecule type" value="Genomic_DNA"/>
</dbReference>
<dbReference type="InterPro" id="IPR009338">
    <property type="entry name" value="Orf51"/>
</dbReference>
<dbReference type="Proteomes" id="UP000246351">
    <property type="component" value="Unassembled WGS sequence"/>
</dbReference>
<gene>
    <name evidence="1" type="ORF">DD924_11870</name>
</gene>
<name>A0A317Z7B6_STAPS</name>
<evidence type="ECO:0008006" key="3">
    <source>
        <dbReference type="Google" id="ProtNLM"/>
    </source>
</evidence>
<dbReference type="AlphaFoldDB" id="A0A317Z7B6"/>
<accession>A0A317Z7B6</accession>
<evidence type="ECO:0000313" key="1">
    <source>
        <dbReference type="EMBL" id="PWZ97768.1"/>
    </source>
</evidence>
<protein>
    <recommendedName>
        <fullName evidence="3">Phage protein</fullName>
    </recommendedName>
</protein>
<dbReference type="Pfam" id="PF06194">
    <property type="entry name" value="Phage_Orf51"/>
    <property type="match status" value="1"/>
</dbReference>
<evidence type="ECO:0000313" key="2">
    <source>
        <dbReference type="Proteomes" id="UP000246351"/>
    </source>
</evidence>
<sequence>MIDKAQVKAYMKQFFGSKRYLYQNGRKVAHIHIVNGIYHFHGHFKTKFSRLKLEFKCKQDFNDYLEKHELRFKE</sequence>